<feature type="transmembrane region" description="Helical" evidence="8">
    <location>
        <begin position="149"/>
        <end position="170"/>
    </location>
</feature>
<dbReference type="InterPro" id="IPR020846">
    <property type="entry name" value="MFS_dom"/>
</dbReference>
<feature type="transmembrane region" description="Helical" evidence="8">
    <location>
        <begin position="21"/>
        <end position="45"/>
    </location>
</feature>
<dbReference type="PRINTS" id="PR01036">
    <property type="entry name" value="TCRTETB"/>
</dbReference>
<dbReference type="Pfam" id="PF07690">
    <property type="entry name" value="MFS_1"/>
    <property type="match status" value="1"/>
</dbReference>
<feature type="transmembrane region" description="Helical" evidence="8">
    <location>
        <begin position="409"/>
        <end position="431"/>
    </location>
</feature>
<dbReference type="GO" id="GO:0005886">
    <property type="term" value="C:plasma membrane"/>
    <property type="evidence" value="ECO:0007669"/>
    <property type="project" value="UniProtKB-SubCell"/>
</dbReference>
<dbReference type="PROSITE" id="PS50850">
    <property type="entry name" value="MFS"/>
    <property type="match status" value="1"/>
</dbReference>
<proteinExistence type="predicted"/>
<protein>
    <submittedName>
        <fullName evidence="10">Drug resistance transporter, EmrB/QacA subfamily</fullName>
    </submittedName>
</protein>
<dbReference type="PANTHER" id="PTHR42718:SF46">
    <property type="entry name" value="BLR6921 PROTEIN"/>
    <property type="match status" value="1"/>
</dbReference>
<keyword evidence="4 8" id="KW-0812">Transmembrane</keyword>
<evidence type="ECO:0000256" key="4">
    <source>
        <dbReference type="ARBA" id="ARBA00022692"/>
    </source>
</evidence>
<feature type="region of interest" description="Disordered" evidence="7">
    <location>
        <begin position="487"/>
        <end position="506"/>
    </location>
</feature>
<dbReference type="EMBL" id="FAOZ01000024">
    <property type="protein sequence ID" value="CUU59028.1"/>
    <property type="molecule type" value="Genomic_DNA"/>
</dbReference>
<evidence type="ECO:0000256" key="5">
    <source>
        <dbReference type="ARBA" id="ARBA00022989"/>
    </source>
</evidence>
<keyword evidence="2" id="KW-0813">Transport</keyword>
<evidence type="ECO:0000313" key="10">
    <source>
        <dbReference type="EMBL" id="CUU59028.1"/>
    </source>
</evidence>
<dbReference type="GO" id="GO:0022857">
    <property type="term" value="F:transmembrane transporter activity"/>
    <property type="evidence" value="ECO:0007669"/>
    <property type="project" value="InterPro"/>
</dbReference>
<feature type="transmembrane region" description="Helical" evidence="8">
    <location>
        <begin position="373"/>
        <end position="397"/>
    </location>
</feature>
<dbReference type="SUPFAM" id="SSF103473">
    <property type="entry name" value="MFS general substrate transporter"/>
    <property type="match status" value="1"/>
</dbReference>
<keyword evidence="3" id="KW-1003">Cell membrane</keyword>
<dbReference type="Gene3D" id="1.20.1720.10">
    <property type="entry name" value="Multidrug resistance protein D"/>
    <property type="match status" value="1"/>
</dbReference>
<organism evidence="10 11">
    <name type="scientific">Parafrankia irregularis</name>
    <dbReference type="NCBI Taxonomy" id="795642"/>
    <lineage>
        <taxon>Bacteria</taxon>
        <taxon>Bacillati</taxon>
        <taxon>Actinomycetota</taxon>
        <taxon>Actinomycetes</taxon>
        <taxon>Frankiales</taxon>
        <taxon>Frankiaceae</taxon>
        <taxon>Parafrankia</taxon>
    </lineage>
</organism>
<comment type="subcellular location">
    <subcellularLocation>
        <location evidence="1">Cell membrane</location>
        <topology evidence="1">Multi-pass membrane protein</topology>
    </subcellularLocation>
</comment>
<feature type="transmembrane region" description="Helical" evidence="8">
    <location>
        <begin position="210"/>
        <end position="230"/>
    </location>
</feature>
<name>A0A0S4QUN9_9ACTN</name>
<dbReference type="Proteomes" id="UP000198802">
    <property type="component" value="Unassembled WGS sequence"/>
</dbReference>
<feature type="transmembrane region" description="Helical" evidence="8">
    <location>
        <begin position="89"/>
        <end position="108"/>
    </location>
</feature>
<keyword evidence="11" id="KW-1185">Reference proteome</keyword>
<dbReference type="InterPro" id="IPR036259">
    <property type="entry name" value="MFS_trans_sf"/>
</dbReference>
<evidence type="ECO:0000256" key="2">
    <source>
        <dbReference type="ARBA" id="ARBA00022448"/>
    </source>
</evidence>
<evidence type="ECO:0000256" key="3">
    <source>
        <dbReference type="ARBA" id="ARBA00022475"/>
    </source>
</evidence>
<feature type="transmembrane region" description="Helical" evidence="8">
    <location>
        <begin position="340"/>
        <end position="361"/>
    </location>
</feature>
<evidence type="ECO:0000256" key="1">
    <source>
        <dbReference type="ARBA" id="ARBA00004651"/>
    </source>
</evidence>
<feature type="transmembrane region" description="Helical" evidence="8">
    <location>
        <begin position="451"/>
        <end position="475"/>
    </location>
</feature>
<dbReference type="InterPro" id="IPR011701">
    <property type="entry name" value="MFS"/>
</dbReference>
<feature type="transmembrane region" description="Helical" evidence="8">
    <location>
        <begin position="114"/>
        <end position="137"/>
    </location>
</feature>
<gene>
    <name evidence="10" type="ORF">Ga0074812_12453</name>
</gene>
<accession>A0A0S4QUN9</accession>
<feature type="domain" description="Major facilitator superfamily (MFS) profile" evidence="9">
    <location>
        <begin position="23"/>
        <end position="478"/>
    </location>
</feature>
<reference evidence="11" key="1">
    <citation type="submission" date="2015-11" db="EMBL/GenBank/DDBJ databases">
        <authorList>
            <person name="Varghese N."/>
        </authorList>
    </citation>
    <scope>NUCLEOTIDE SEQUENCE [LARGE SCALE GENOMIC DNA]</scope>
    <source>
        <strain evidence="11">DSM 45899</strain>
    </source>
</reference>
<feature type="transmembrane region" description="Helical" evidence="8">
    <location>
        <begin position="57"/>
        <end position="77"/>
    </location>
</feature>
<evidence type="ECO:0000256" key="6">
    <source>
        <dbReference type="ARBA" id="ARBA00023136"/>
    </source>
</evidence>
<evidence type="ECO:0000256" key="8">
    <source>
        <dbReference type="SAM" id="Phobius"/>
    </source>
</evidence>
<feature type="transmembrane region" description="Helical" evidence="8">
    <location>
        <begin position="242"/>
        <end position="261"/>
    </location>
</feature>
<dbReference type="CDD" id="cd17321">
    <property type="entry name" value="MFS_MMR_MDR_like"/>
    <property type="match status" value="1"/>
</dbReference>
<dbReference type="PANTHER" id="PTHR42718">
    <property type="entry name" value="MAJOR FACILITATOR SUPERFAMILY MULTIDRUG TRANSPORTER MFSC"/>
    <property type="match status" value="1"/>
</dbReference>
<feature type="transmembrane region" description="Helical" evidence="8">
    <location>
        <begin position="315"/>
        <end position="333"/>
    </location>
</feature>
<evidence type="ECO:0000259" key="9">
    <source>
        <dbReference type="PROSITE" id="PS50850"/>
    </source>
</evidence>
<sequence>MAPATVPVAAPAPGGSDRRRWIALVVVCMAMLMNALDGSIVNVALPSIQKDLDFTQSGLTWVVDAYLISFGSFLLLAGRLGDLVGRKKVFLAGVLLFTVASVLCAVSPDQGTLIAARFAQGLGGAVSSSVIIAIIVTEFPDPAERARAMSAYILVTVGGGSLGLLAGGVLTQAVSWHWIFLINLPIGILTFVLGILLIEENAGLGLGRGVDVTGSLLVTGALLVGIYGIVTAATHGWASAHTVGPGAVAVVLLVMFFVVEARRSNPIMPLRILRIRSLIGSSVVRGCLFIGMQVLFFFGALYLQQIRGYSPLRTGLAFLPTTIVVAALSMGVVSRLLLRFGPLPIVVPGLLAALAGLLMLARADEHTSYATGLLPPLVILAVGIACATVPLLSLAMAEVPAADAGLASGIVNVSIWLSSSVGLAVVSSVAASRTKGLVQDGHSAVSAVVSGYQLGYLIGAGCVAVGLLTVLTVLLGPARAVATAMSSPAGAGAPASEPAPADTVAT</sequence>
<dbReference type="Gene3D" id="1.20.1250.20">
    <property type="entry name" value="MFS general substrate transporter like domains"/>
    <property type="match status" value="1"/>
</dbReference>
<keyword evidence="5 8" id="KW-1133">Transmembrane helix</keyword>
<evidence type="ECO:0000256" key="7">
    <source>
        <dbReference type="SAM" id="MobiDB-lite"/>
    </source>
</evidence>
<feature type="transmembrane region" description="Helical" evidence="8">
    <location>
        <begin position="176"/>
        <end position="198"/>
    </location>
</feature>
<dbReference type="AlphaFoldDB" id="A0A0S4QUN9"/>
<evidence type="ECO:0000313" key="11">
    <source>
        <dbReference type="Proteomes" id="UP000198802"/>
    </source>
</evidence>
<feature type="transmembrane region" description="Helical" evidence="8">
    <location>
        <begin position="282"/>
        <end position="303"/>
    </location>
</feature>
<keyword evidence="6 8" id="KW-0472">Membrane</keyword>